<dbReference type="GO" id="GO:0016998">
    <property type="term" value="P:cell wall macromolecule catabolic process"/>
    <property type="evidence" value="ECO:0007669"/>
    <property type="project" value="InterPro"/>
</dbReference>
<evidence type="ECO:0008006" key="10">
    <source>
        <dbReference type="Google" id="ProtNLM"/>
    </source>
</evidence>
<dbReference type="Gene3D" id="3.20.20.80">
    <property type="entry name" value="Glycosidases"/>
    <property type="match status" value="1"/>
</dbReference>
<dbReference type="GO" id="GO:0009253">
    <property type="term" value="P:peptidoglycan catabolic process"/>
    <property type="evidence" value="ECO:0007669"/>
    <property type="project" value="InterPro"/>
</dbReference>
<feature type="chain" id="PRO_5036106015" description="Lysozyme" evidence="3">
    <location>
        <begin position="28"/>
        <end position="928"/>
    </location>
</feature>
<dbReference type="EMBL" id="QRPD01000001">
    <property type="protein sequence ID" value="RHL90916.1"/>
    <property type="molecule type" value="Genomic_DNA"/>
</dbReference>
<dbReference type="GO" id="GO:0016052">
    <property type="term" value="P:carbohydrate catabolic process"/>
    <property type="evidence" value="ECO:0007669"/>
    <property type="project" value="TreeGrafter"/>
</dbReference>
<dbReference type="InterPro" id="IPR006637">
    <property type="entry name" value="ChW"/>
</dbReference>
<feature type="compositionally biased region" description="Polar residues" evidence="2">
    <location>
        <begin position="26"/>
        <end position="73"/>
    </location>
</feature>
<dbReference type="Proteomes" id="UP000284742">
    <property type="component" value="Unassembled WGS sequence"/>
</dbReference>
<dbReference type="InterPro" id="IPR002053">
    <property type="entry name" value="Glyco_hydro_25"/>
</dbReference>
<dbReference type="Pfam" id="PF01183">
    <property type="entry name" value="Glyco_hydro_25"/>
    <property type="match status" value="1"/>
</dbReference>
<sequence length="928" mass="103032">MKKMIAPLLMVAVVLSGLNVSRVQSEAAENNPTNEVQIENPEQSTNEWNNQEDNVKISNGSETDTLQSNSDTNQTEKEIENETDLKAQEDIKTEESQNTDDPETTDCANSWRYEDGVLLHQDGTTGFGRSRARAAYNPNTTRTGIDVSYHNGTINWEQVKASGVDFVIIRCGYGRDERGQDDRQWYRNVSECERLGIPFGVYLYSYAKDTDSARSEAQHVLRLISGHNLTYPVYYDMEDDSTIGCDLTSIATTFCNTIKSAGYAVGVYASLSWWNTYLTAPCFGQWYRWVAQYNSTCKYTGEYAIWQYSSTGRVSGISTDVDMNYLIGYPKDHGAASSINIPDETQNIISYSAHVSDIGWMNSVSNGLIAGTVGQSRQLEALKLNVDENKGINISYQTKVKDEGWQESVSNNEIAGTVGKGLTIEAIRIQLTGENASKYDIYYRTYINNIGWLDWAKNGEQSGSDAYSIEAYQIAVLPAGNKAPGKTVYTYHTVDMEMEAHVSDIGWQNKENNGNIIGTTGKAKGIEAYSLSVAKENLGISYASCINGEWQQEVKDGQTSGTTGQAKHIEAIKIQLTGTEKENYHVYYRVHVSNIGWLDWTCDGEAAGTKNYNYPIEAIQIEVVSSDSDNIPEVGEAYKEKIDNVRYCAHVSDIGWQSSVTNGDIAGTTGKNKAIEALKIETDLENLNIEYTSCNKKDEWQSWTNKGEATGTVGAAKALEAIKIKLSGESSSEYHVYYRVYVSNFGWLDWTSDGEPAGTNGYGYNIEALQIKVMKEGESEIPELGESYREKGKGISYRAHVRNLGWQQYVENGNQAGTTGKALCVEALQIEKPNIEYDGNIEYRAHVSDIGWQNWVNDGEVAGTTGRAKAIEAIQIKLTGELAEHYDIEYRTHVSDVGWQDWVKNGEVAGTTGRAKSVEAIQIKLVKK</sequence>
<evidence type="ECO:0000256" key="1">
    <source>
        <dbReference type="ARBA" id="ARBA00010646"/>
    </source>
</evidence>
<name>A0A415N6B3_9FIRM</name>
<dbReference type="Proteomes" id="UP000284152">
    <property type="component" value="Unassembled WGS sequence"/>
</dbReference>
<protein>
    <recommendedName>
        <fullName evidence="10">Lysozyme</fullName>
    </recommendedName>
</protein>
<dbReference type="AlphaFoldDB" id="A0A415N6B3"/>
<dbReference type="InterPro" id="IPR017853">
    <property type="entry name" value="GH"/>
</dbReference>
<dbReference type="SMART" id="SM00728">
    <property type="entry name" value="ChW"/>
    <property type="match status" value="12"/>
</dbReference>
<dbReference type="EMBL" id="QRNS01000046">
    <property type="protein sequence ID" value="RHK59746.1"/>
    <property type="molecule type" value="Genomic_DNA"/>
</dbReference>
<evidence type="ECO:0000313" key="8">
    <source>
        <dbReference type="Proteomes" id="UP000284152"/>
    </source>
</evidence>
<dbReference type="PANTHER" id="PTHR34135">
    <property type="entry name" value="LYSOZYME"/>
    <property type="match status" value="1"/>
</dbReference>
<feature type="signal peptide" evidence="3">
    <location>
        <begin position="1"/>
        <end position="27"/>
    </location>
</feature>
<evidence type="ECO:0000313" key="9">
    <source>
        <dbReference type="Proteomes" id="UP000284742"/>
    </source>
</evidence>
<reference evidence="7 8" key="1">
    <citation type="submission" date="2018-08" db="EMBL/GenBank/DDBJ databases">
        <title>A genome reference for cultivated species of the human gut microbiota.</title>
        <authorList>
            <person name="Zou Y."/>
            <person name="Xue W."/>
            <person name="Luo G."/>
        </authorList>
    </citation>
    <scope>NUCLEOTIDE SEQUENCE [LARGE SCALE GENOMIC DNA]</scope>
    <source>
        <strain evidence="6 7">AF36-1BH</strain>
        <strain evidence="5 8">AF42-21</strain>
        <strain evidence="4 9">AM37-5</strain>
    </source>
</reference>
<dbReference type="EMBL" id="QSHK01000001">
    <property type="protein sequence ID" value="RHC11114.1"/>
    <property type="molecule type" value="Genomic_DNA"/>
</dbReference>
<dbReference type="SUPFAM" id="SSF51445">
    <property type="entry name" value="(Trans)glycosidases"/>
    <property type="match status" value="1"/>
</dbReference>
<comment type="similarity">
    <text evidence="1">Belongs to the glycosyl hydrolase 25 family.</text>
</comment>
<dbReference type="CDD" id="cd06414">
    <property type="entry name" value="GH25_LytC-like"/>
    <property type="match status" value="1"/>
</dbReference>
<evidence type="ECO:0000313" key="4">
    <source>
        <dbReference type="EMBL" id="RHC11114.1"/>
    </source>
</evidence>
<dbReference type="PROSITE" id="PS51904">
    <property type="entry name" value="GLYCOSYL_HYDROL_F25_2"/>
    <property type="match status" value="1"/>
</dbReference>
<feature type="region of interest" description="Disordered" evidence="2">
    <location>
        <begin position="26"/>
        <end position="108"/>
    </location>
</feature>
<dbReference type="Pfam" id="PF07538">
    <property type="entry name" value="ChW"/>
    <property type="match status" value="12"/>
</dbReference>
<proteinExistence type="inferred from homology"/>
<evidence type="ECO:0000313" key="5">
    <source>
        <dbReference type="EMBL" id="RHK59746.1"/>
    </source>
</evidence>
<dbReference type="PANTHER" id="PTHR34135:SF2">
    <property type="entry name" value="LYSOZYME"/>
    <property type="match status" value="1"/>
</dbReference>
<dbReference type="Proteomes" id="UP000283325">
    <property type="component" value="Unassembled WGS sequence"/>
</dbReference>
<comment type="caution">
    <text evidence="6">The sequence shown here is derived from an EMBL/GenBank/DDBJ whole genome shotgun (WGS) entry which is preliminary data.</text>
</comment>
<organism evidence="6 7">
    <name type="scientific">Dorea formicigenerans</name>
    <dbReference type="NCBI Taxonomy" id="39486"/>
    <lineage>
        <taxon>Bacteria</taxon>
        <taxon>Bacillati</taxon>
        <taxon>Bacillota</taxon>
        <taxon>Clostridia</taxon>
        <taxon>Lachnospirales</taxon>
        <taxon>Lachnospiraceae</taxon>
        <taxon>Dorea</taxon>
    </lineage>
</organism>
<evidence type="ECO:0000256" key="3">
    <source>
        <dbReference type="SAM" id="SignalP"/>
    </source>
</evidence>
<keyword evidence="3" id="KW-0732">Signal</keyword>
<evidence type="ECO:0000256" key="2">
    <source>
        <dbReference type="SAM" id="MobiDB-lite"/>
    </source>
</evidence>
<evidence type="ECO:0000313" key="6">
    <source>
        <dbReference type="EMBL" id="RHL90916.1"/>
    </source>
</evidence>
<dbReference type="RefSeq" id="WP_117657128.1">
    <property type="nucleotide sequence ID" value="NZ_JAQDKF010000001.1"/>
</dbReference>
<feature type="compositionally biased region" description="Basic and acidic residues" evidence="2">
    <location>
        <begin position="74"/>
        <end position="95"/>
    </location>
</feature>
<evidence type="ECO:0000313" key="7">
    <source>
        <dbReference type="Proteomes" id="UP000283325"/>
    </source>
</evidence>
<dbReference type="GO" id="GO:0003796">
    <property type="term" value="F:lysozyme activity"/>
    <property type="evidence" value="ECO:0007669"/>
    <property type="project" value="InterPro"/>
</dbReference>
<accession>A0A415N6B3</accession>
<gene>
    <name evidence="5" type="ORF">DW054_15725</name>
    <name evidence="4" type="ORF">DW860_03525</name>
    <name evidence="6" type="ORF">DWZ98_02035</name>
</gene>